<keyword evidence="4" id="KW-0812">Transmembrane</keyword>
<comment type="similarity">
    <text evidence="2 9">Belongs to the mitochondrial pyruvate carrier (MPC) (TC 2.A.105) family.</text>
</comment>
<dbReference type="GO" id="GO:0005743">
    <property type="term" value="C:mitochondrial inner membrane"/>
    <property type="evidence" value="ECO:0007669"/>
    <property type="project" value="UniProtKB-SubCell"/>
</dbReference>
<accession>A0A060T840</accession>
<evidence type="ECO:0000256" key="5">
    <source>
        <dbReference type="ARBA" id="ARBA00022792"/>
    </source>
</evidence>
<evidence type="ECO:0000256" key="7">
    <source>
        <dbReference type="ARBA" id="ARBA00023128"/>
    </source>
</evidence>
<dbReference type="EMBL" id="HG937693">
    <property type="protein sequence ID" value="CDP35057.1"/>
    <property type="molecule type" value="Genomic_DNA"/>
</dbReference>
<organism evidence="10">
    <name type="scientific">Blastobotrys adeninivorans</name>
    <name type="common">Yeast</name>
    <name type="synonym">Arxula adeninivorans</name>
    <dbReference type="NCBI Taxonomy" id="409370"/>
    <lineage>
        <taxon>Eukaryota</taxon>
        <taxon>Fungi</taxon>
        <taxon>Dikarya</taxon>
        <taxon>Ascomycota</taxon>
        <taxon>Saccharomycotina</taxon>
        <taxon>Dipodascomycetes</taxon>
        <taxon>Dipodascales</taxon>
        <taxon>Trichomonascaceae</taxon>
        <taxon>Blastobotrys</taxon>
    </lineage>
</organism>
<dbReference type="PhylomeDB" id="A0A060T840"/>
<reference evidence="10" key="2">
    <citation type="submission" date="2014-06" db="EMBL/GenBank/DDBJ databases">
        <title>The complete genome of Blastobotrys (Arxula) adeninivorans LS3 - a yeast of biotechnological interest.</title>
        <authorList>
            <person name="Kunze G."/>
            <person name="Gaillardin C."/>
            <person name="Czernicka M."/>
            <person name="Durrens P."/>
            <person name="Martin T."/>
            <person name="Boer E."/>
            <person name="Gabaldon T."/>
            <person name="Cruz J."/>
            <person name="Talla E."/>
            <person name="Marck C."/>
            <person name="Goffeau A."/>
            <person name="Barbe V."/>
            <person name="Baret P."/>
            <person name="Baronian K."/>
            <person name="Beier S."/>
            <person name="Bleykasten C."/>
            <person name="Bode R."/>
            <person name="Casaregola S."/>
            <person name="Despons L."/>
            <person name="Fairhead C."/>
            <person name="Giersberg M."/>
            <person name="Gierski P."/>
            <person name="Hahnel U."/>
            <person name="Hartmann A."/>
            <person name="Jankowska D."/>
            <person name="Jubin C."/>
            <person name="Jung P."/>
            <person name="Lafontaine I."/>
            <person name="Leh-Louis V."/>
            <person name="Lemaire M."/>
            <person name="Marcet-Houben M."/>
            <person name="Mascher M."/>
            <person name="Morel G."/>
            <person name="Richard G.-F."/>
            <person name="Riechen J."/>
            <person name="Sacerdot C."/>
            <person name="Sarkar A."/>
            <person name="Savel G."/>
            <person name="Schacherer J."/>
            <person name="Sherman D."/>
            <person name="Straub M.-L."/>
            <person name="Stein N."/>
            <person name="Thierry A."/>
            <person name="Trautwein-Schult A."/>
            <person name="Westhof E."/>
            <person name="Worch S."/>
            <person name="Dujon B."/>
            <person name="Souciet J.-L."/>
            <person name="Wincker P."/>
            <person name="Scholz U."/>
            <person name="Neuveglise N."/>
        </authorList>
    </citation>
    <scope>NUCLEOTIDE SEQUENCE</scope>
    <source>
        <strain evidence="10">LS3</strain>
    </source>
</reference>
<dbReference type="GO" id="GO:0006850">
    <property type="term" value="P:pyruvate import into mitochondria"/>
    <property type="evidence" value="ECO:0007669"/>
    <property type="project" value="InterPro"/>
</dbReference>
<dbReference type="InterPro" id="IPR005336">
    <property type="entry name" value="MPC"/>
</dbReference>
<keyword evidence="3 9" id="KW-0813">Transport</keyword>
<keyword evidence="7 9" id="KW-0496">Mitochondrion</keyword>
<keyword evidence="6" id="KW-1133">Transmembrane helix</keyword>
<evidence type="ECO:0000256" key="1">
    <source>
        <dbReference type="ARBA" id="ARBA00004448"/>
    </source>
</evidence>
<evidence type="ECO:0000313" key="10">
    <source>
        <dbReference type="EMBL" id="CDP35057.1"/>
    </source>
</evidence>
<name>A0A060T840_BLAAD</name>
<keyword evidence="8" id="KW-0472">Membrane</keyword>
<evidence type="ECO:0000256" key="3">
    <source>
        <dbReference type="ARBA" id="ARBA00022448"/>
    </source>
</evidence>
<evidence type="ECO:0000256" key="4">
    <source>
        <dbReference type="ARBA" id="ARBA00022692"/>
    </source>
</evidence>
<evidence type="ECO:0000256" key="9">
    <source>
        <dbReference type="RuleBase" id="RU363100"/>
    </source>
</evidence>
<reference evidence="10" key="1">
    <citation type="submission" date="2014-02" db="EMBL/GenBank/DDBJ databases">
        <authorList>
            <person name="Genoscope - CEA"/>
        </authorList>
    </citation>
    <scope>NUCLEOTIDE SEQUENCE</scope>
    <source>
        <strain evidence="10">LS3</strain>
    </source>
</reference>
<protein>
    <recommendedName>
        <fullName evidence="9">Mitochondrial pyruvate carrier</fullName>
    </recommendedName>
</protein>
<evidence type="ECO:0000256" key="8">
    <source>
        <dbReference type="ARBA" id="ARBA00023136"/>
    </source>
</evidence>
<evidence type="ECO:0000256" key="6">
    <source>
        <dbReference type="ARBA" id="ARBA00022989"/>
    </source>
</evidence>
<dbReference type="Pfam" id="PF03650">
    <property type="entry name" value="MPC"/>
    <property type="match status" value="1"/>
</dbReference>
<gene>
    <name evidence="10" type="ORF">GNLVRS02_ARAD1C26642g</name>
</gene>
<comment type="function">
    <text evidence="9">Mediates the uptake of pyruvate into mitochondria.</text>
</comment>
<evidence type="ECO:0000256" key="2">
    <source>
        <dbReference type="ARBA" id="ARBA00006416"/>
    </source>
</evidence>
<sequence>MSSGSAFKRATDFLFSKEAIKYVCSTHFWGPVSNFGIPFAAVMDLKKDPELISGPMTGSLVVYSLVFMRYATAVTPWNPLLFGCHFVNECAQLGQGARWVNYWYFGGREKSLQEKAAAPAAPADKN</sequence>
<comment type="subcellular location">
    <subcellularLocation>
        <location evidence="1 9">Mitochondrion inner membrane</location>
        <topology evidence="1 9">Multi-pass membrane protein</topology>
    </subcellularLocation>
</comment>
<dbReference type="AlphaFoldDB" id="A0A060T840"/>
<proteinExistence type="inferred from homology"/>
<keyword evidence="5 9" id="KW-0999">Mitochondrion inner membrane</keyword>
<dbReference type="PANTHER" id="PTHR14154">
    <property type="entry name" value="UPF0041 BRAIN PROTEIN 44-RELATED"/>
    <property type="match status" value="1"/>
</dbReference>